<dbReference type="InterPro" id="IPR031975">
    <property type="entry name" value="Pilin_GH"/>
</dbReference>
<accession>A0AAV3XJI5</accession>
<evidence type="ECO:0000313" key="5">
    <source>
        <dbReference type="EMBL" id="GET41190.1"/>
    </source>
</evidence>
<dbReference type="InterPro" id="IPR000719">
    <property type="entry name" value="Prot_kinase_dom"/>
</dbReference>
<protein>
    <submittedName>
        <fullName evidence="5">Serine/threonine protein kinase</fullName>
    </submittedName>
</protein>
<dbReference type="Pfam" id="PF00069">
    <property type="entry name" value="Pkinase"/>
    <property type="match status" value="1"/>
</dbReference>
<dbReference type="Gene3D" id="3.30.200.20">
    <property type="entry name" value="Phosphorylase Kinase, domain 1"/>
    <property type="match status" value="1"/>
</dbReference>
<dbReference type="SMART" id="SM00220">
    <property type="entry name" value="S_TKc"/>
    <property type="match status" value="1"/>
</dbReference>
<keyword evidence="5" id="KW-0418">Kinase</keyword>
<dbReference type="AlphaFoldDB" id="A0AAV3XJI5"/>
<dbReference type="PROSITE" id="PS50011">
    <property type="entry name" value="PROTEIN_KINASE_DOM"/>
    <property type="match status" value="1"/>
</dbReference>
<dbReference type="SUPFAM" id="SSF56112">
    <property type="entry name" value="Protein kinase-like (PK-like)"/>
    <property type="match status" value="1"/>
</dbReference>
<feature type="domain" description="Protein kinase" evidence="4">
    <location>
        <begin position="11"/>
        <end position="273"/>
    </location>
</feature>
<evidence type="ECO:0000259" key="4">
    <source>
        <dbReference type="PROSITE" id="PS50011"/>
    </source>
</evidence>
<gene>
    <name evidence="5" type="ORF">MiSe_60020</name>
</gene>
<dbReference type="PROSITE" id="PS00108">
    <property type="entry name" value="PROTEIN_KINASE_ST"/>
    <property type="match status" value="1"/>
</dbReference>
<keyword evidence="5" id="KW-0723">Serine/threonine-protein kinase</keyword>
<keyword evidence="5" id="KW-0808">Transferase</keyword>
<dbReference type="PANTHER" id="PTHR24363:SF7">
    <property type="entry name" value="SERINE_THREONINE-PROTEIN KINASE-LIKE PROTEIN E"/>
    <property type="match status" value="1"/>
</dbReference>
<evidence type="ECO:0000256" key="2">
    <source>
        <dbReference type="ARBA" id="ARBA00022840"/>
    </source>
</evidence>
<organism evidence="5 6">
    <name type="scientific">Microseira wollei NIES-4236</name>
    <dbReference type="NCBI Taxonomy" id="2530354"/>
    <lineage>
        <taxon>Bacteria</taxon>
        <taxon>Bacillati</taxon>
        <taxon>Cyanobacteriota</taxon>
        <taxon>Cyanophyceae</taxon>
        <taxon>Oscillatoriophycideae</taxon>
        <taxon>Aerosakkonematales</taxon>
        <taxon>Aerosakkonemataceae</taxon>
        <taxon>Microseira</taxon>
    </lineage>
</organism>
<keyword evidence="3" id="KW-1133">Transmembrane helix</keyword>
<keyword evidence="3" id="KW-0472">Membrane</keyword>
<dbReference type="GO" id="GO:0004674">
    <property type="term" value="F:protein serine/threonine kinase activity"/>
    <property type="evidence" value="ECO:0007669"/>
    <property type="project" value="UniProtKB-KW"/>
</dbReference>
<feature type="transmembrane region" description="Helical" evidence="3">
    <location>
        <begin position="289"/>
        <end position="312"/>
    </location>
</feature>
<dbReference type="InterPro" id="IPR008271">
    <property type="entry name" value="Ser/Thr_kinase_AS"/>
</dbReference>
<comment type="caution">
    <text evidence="5">The sequence shown here is derived from an EMBL/GenBank/DDBJ whole genome shotgun (WGS) entry which is preliminary data.</text>
</comment>
<proteinExistence type="predicted"/>
<dbReference type="RefSeq" id="WP_226587405.1">
    <property type="nucleotide sequence ID" value="NZ_BLAY01000112.1"/>
</dbReference>
<name>A0AAV3XJI5_9CYAN</name>
<dbReference type="CDD" id="cd14014">
    <property type="entry name" value="STKc_PknB_like"/>
    <property type="match status" value="1"/>
</dbReference>
<dbReference type="Pfam" id="PF16734">
    <property type="entry name" value="Pilin_GH"/>
    <property type="match status" value="1"/>
</dbReference>
<dbReference type="InterPro" id="IPR011009">
    <property type="entry name" value="Kinase-like_dom_sf"/>
</dbReference>
<dbReference type="GO" id="GO:0005524">
    <property type="term" value="F:ATP binding"/>
    <property type="evidence" value="ECO:0007669"/>
    <property type="project" value="UniProtKB-KW"/>
</dbReference>
<dbReference type="Gene3D" id="1.10.510.10">
    <property type="entry name" value="Transferase(Phosphotransferase) domain 1"/>
    <property type="match status" value="1"/>
</dbReference>
<keyword evidence="2" id="KW-0067">ATP-binding</keyword>
<keyword evidence="3" id="KW-0812">Transmembrane</keyword>
<evidence type="ECO:0000256" key="3">
    <source>
        <dbReference type="SAM" id="Phobius"/>
    </source>
</evidence>
<dbReference type="PANTHER" id="PTHR24363">
    <property type="entry name" value="SERINE/THREONINE PROTEIN KINASE"/>
    <property type="match status" value="1"/>
</dbReference>
<keyword evidence="1" id="KW-0547">Nucleotide-binding</keyword>
<evidence type="ECO:0000256" key="1">
    <source>
        <dbReference type="ARBA" id="ARBA00022741"/>
    </source>
</evidence>
<keyword evidence="6" id="KW-1185">Reference proteome</keyword>
<dbReference type="EMBL" id="BLAY01000112">
    <property type="protein sequence ID" value="GET41190.1"/>
    <property type="molecule type" value="Genomic_DNA"/>
</dbReference>
<dbReference type="Proteomes" id="UP001050975">
    <property type="component" value="Unassembled WGS sequence"/>
</dbReference>
<evidence type="ECO:0000313" key="6">
    <source>
        <dbReference type="Proteomes" id="UP001050975"/>
    </source>
</evidence>
<sequence>MQAQQVLQGRYQLQEQLGQNACRQTWIAEDLETKIRQKVIVKMLAFSPQMQWEELKLFEREAQVLKHLNHPKIPRYRDYFSIDDGEGSGLPWFGLVQDYIPGSSLGQMLDAGKRFTEDQAKQIATQVLKILIYLHELSPPVLHRDIKPSNLIMGEDGQVYLVDFGAVQDRAKAQGVTFTVVGTSGYAPPEQLWGKAVPVSDLYALGATLIHLLTGTAPADLPQHQMRLEFRDKVNLNPGFANWIEQLTEPAPEKRFASAKEALRELQAPRHFSGKINQSAEDSVNYGRLILLSLCATILSGCVVFVPLLILLPNLLSGTNNKTKQTEAKQYVSSMNRSQQAYHLEYGKFVTSDNRKGWDKLGIGITTKTSNYIYSFHGRDKAVFNYAISKDDNLKSYVGGVFVVSDVKGKLTTQAIVCESNFTMPINLNEPTYQNGAIACGTGTKNIAKY</sequence>
<reference evidence="5" key="1">
    <citation type="submission" date="2019-10" db="EMBL/GenBank/DDBJ databases">
        <title>Draft genome sequece of Microseira wollei NIES-4236.</title>
        <authorList>
            <person name="Yamaguchi H."/>
            <person name="Suzuki S."/>
            <person name="Kawachi M."/>
        </authorList>
    </citation>
    <scope>NUCLEOTIDE SEQUENCE</scope>
    <source>
        <strain evidence="5">NIES-4236</strain>
    </source>
</reference>